<proteinExistence type="predicted"/>
<organism evidence="1">
    <name type="scientific">uncultured Sulfurovum sp</name>
    <dbReference type="NCBI Taxonomy" id="269237"/>
    <lineage>
        <taxon>Bacteria</taxon>
        <taxon>Pseudomonadati</taxon>
        <taxon>Campylobacterota</taxon>
        <taxon>Epsilonproteobacteria</taxon>
        <taxon>Campylobacterales</taxon>
        <taxon>Sulfurovaceae</taxon>
        <taxon>Sulfurovum</taxon>
        <taxon>environmental samples</taxon>
    </lineage>
</organism>
<dbReference type="InterPro" id="IPR013321">
    <property type="entry name" value="Arc_rbn_hlx_hlx"/>
</dbReference>
<gene>
    <name evidence="1" type="ORF">HELGO_WM2975</name>
</gene>
<dbReference type="GO" id="GO:0006355">
    <property type="term" value="P:regulation of DNA-templated transcription"/>
    <property type="evidence" value="ECO:0007669"/>
    <property type="project" value="InterPro"/>
</dbReference>
<protein>
    <submittedName>
        <fullName evidence="1">CopG family transcriptional regulator</fullName>
    </submittedName>
</protein>
<accession>A0A6S6SJN0</accession>
<sequence>MTATVRLDDVLSDKLNQLSHSLHKKKSDVIRDAIEFYAKNIESDKKSKMLSAVEKVKKIDKSLNKEFEVTLSDGI</sequence>
<dbReference type="EMBL" id="CACVAS010000036">
    <property type="protein sequence ID" value="CAA6805236.1"/>
    <property type="molecule type" value="Genomic_DNA"/>
</dbReference>
<evidence type="ECO:0000313" key="1">
    <source>
        <dbReference type="EMBL" id="CAA6805236.1"/>
    </source>
</evidence>
<name>A0A6S6SJN0_9BACT</name>
<reference evidence="1" key="1">
    <citation type="submission" date="2020-01" db="EMBL/GenBank/DDBJ databases">
        <authorList>
            <person name="Meier V. D."/>
            <person name="Meier V D."/>
        </authorList>
    </citation>
    <scope>NUCLEOTIDE SEQUENCE</scope>
    <source>
        <strain evidence="1">HLG_WM_MAG_01</strain>
    </source>
</reference>
<dbReference type="Gene3D" id="1.10.1220.10">
    <property type="entry name" value="Met repressor-like"/>
    <property type="match status" value="1"/>
</dbReference>
<dbReference type="AlphaFoldDB" id="A0A6S6SJN0"/>
<dbReference type="InterPro" id="IPR010985">
    <property type="entry name" value="Ribbon_hlx_hlx"/>
</dbReference>
<dbReference type="SUPFAM" id="SSF47598">
    <property type="entry name" value="Ribbon-helix-helix"/>
    <property type="match status" value="1"/>
</dbReference>